<dbReference type="GeneID" id="60060206"/>
<sequence>MNKKFLSVVLFGALMAGSSVTFTGCIDNDEPAGIENLRGAKAELLRAKVAVETAEAALRNAYAAEHLAQAKWTEAMAAKQELENEEKRLKNEVEAAKTEAEKAYWAAELAKIEADLAKNKLTWEADRLAAETVLAQARKDYEDAMKAIELSKNYLSEAELGQLNYVQGEYSYAYAKLYGGSYTRYTASVDKTTGKVTWSSKDDKVDKENSAKGILEAAYDTYESDVNAGNFENISEIKLNAAVAEAKTTLEVTVAELGIKKEALAALESSETLANWKKVKAEYKAKQDSLNDVVADKTIAANKIVIENSDKAMAMQKALDNAAAFKTNTFKDGKIVQSAEDNAVIKASDALKEKLSALDFAKAGSYVTYDNSANQFTVALDKSNLLGVVRDNKDNGTVTLEKAKLDAEKDGVAPYEYWNTEGVKLLDDAIVFNGSQGTEYAKMNEAIDVVIETLNKAKGDIPSLDIEQANKELAAAKENLTAMEKAKTGATKTWKDAVTAWGKAKAYATETADKKAVETAADVYVKAIAAADALSGTEKVKAQIKARQAFADAVVTYYNAVNAGPGLTSNTVTLELNKAVGIGTEFITKSVQAWLSDANNKDSYLEALITYFGLTESTVTKDKLNVFWTEGTAETVTPGEQPSVKADAALKKINTVDDVRSVLLDASEALYGDVETLGYYTVNGTKYGRETEPSDAEIKAQWEKTPERVGACGKVLSAEKRVKTAEESVAQVDQFAAVVKALEEVKATIAAAKVDFMAEAKELIDAASAAQKECADNINAPIQELGIEADLALSEKIGNVIDAVEGSVGGFDTDWADEELLKQTEKYIALIGNLKDEIKTLQETTIPAAESALIKAEAMLDAYKNGNMSAQHVIEWAQAKVDNAKANYEAAVKELTYWTDKVQEVTAALYSKVAE</sequence>
<reference evidence="3 4" key="1">
    <citation type="submission" date="2013-04" db="EMBL/GenBank/DDBJ databases">
        <title>The Genome Sequence of Bacteroides massiliensis DSM 17679.</title>
        <authorList>
            <consortium name="The Broad Institute Genomics Platform"/>
            <person name="Earl A."/>
            <person name="Ward D."/>
            <person name="Feldgarden M."/>
            <person name="Gevers D."/>
            <person name="Martens E."/>
            <person name="Fenner L."/>
            <person name="Roux V."/>
            <person name="Mallet M.N."/>
            <person name="Raoult D."/>
            <person name="Walker B."/>
            <person name="Young S."/>
            <person name="Zeng Q."/>
            <person name="Gargeya S."/>
            <person name="Fitzgerald M."/>
            <person name="Haas B."/>
            <person name="Abouelleil A."/>
            <person name="Allen A.W."/>
            <person name="Alvarado L."/>
            <person name="Arachchi H.M."/>
            <person name="Berlin A.M."/>
            <person name="Chapman S.B."/>
            <person name="Gainer-Dewar J."/>
            <person name="Goldberg J."/>
            <person name="Griggs A."/>
            <person name="Gujja S."/>
            <person name="Hansen M."/>
            <person name="Howarth C."/>
            <person name="Imamovic A."/>
            <person name="Ireland A."/>
            <person name="Larimer J."/>
            <person name="McCowan C."/>
            <person name="Murphy C."/>
            <person name="Pearson M."/>
            <person name="Poon T.W."/>
            <person name="Priest M."/>
            <person name="Roberts A."/>
            <person name="Saif S."/>
            <person name="Shea T."/>
            <person name="Sisk P."/>
            <person name="Sykes S."/>
            <person name="Wortman J."/>
            <person name="Nusbaum C."/>
            <person name="Birren B."/>
        </authorList>
    </citation>
    <scope>NUCLEOTIDE SEQUENCE [LARGE SCALE GENOMIC DNA]</scope>
    <source>
        <strain evidence="4">B84634 / Timone 84634 / DSM 17679 / JCM 13223</strain>
    </source>
</reference>
<evidence type="ECO:0000256" key="1">
    <source>
        <dbReference type="SAM" id="Coils"/>
    </source>
</evidence>
<keyword evidence="2" id="KW-0732">Signal</keyword>
<evidence type="ECO:0000256" key="2">
    <source>
        <dbReference type="SAM" id="SignalP"/>
    </source>
</evidence>
<keyword evidence="4" id="KW-1185">Reference proteome</keyword>
<evidence type="ECO:0008006" key="5">
    <source>
        <dbReference type="Google" id="ProtNLM"/>
    </source>
</evidence>
<dbReference type="RefSeq" id="WP_005945502.1">
    <property type="nucleotide sequence ID" value="NZ_KB890383.1"/>
</dbReference>
<evidence type="ECO:0000313" key="4">
    <source>
        <dbReference type="Proteomes" id="UP000017831"/>
    </source>
</evidence>
<dbReference type="HOGENOM" id="CLU_330574_0_0_10"/>
<dbReference type="PROSITE" id="PS51257">
    <property type="entry name" value="PROKAR_LIPOPROTEIN"/>
    <property type="match status" value="1"/>
</dbReference>
<gene>
    <name evidence="3" type="ORF">HMPREF1534_03932</name>
</gene>
<protein>
    <recommendedName>
        <fullName evidence="5">Lipoprotein</fullName>
    </recommendedName>
</protein>
<dbReference type="OrthoDB" id="1050778at2"/>
<feature type="chain" id="PRO_5004676146" description="Lipoprotein" evidence="2">
    <location>
        <begin position="22"/>
        <end position="915"/>
    </location>
</feature>
<keyword evidence="1" id="KW-0175">Coiled coil</keyword>
<dbReference type="AlphaFoldDB" id="U6R921"/>
<accession>U6R921</accession>
<feature type="signal peptide" evidence="2">
    <location>
        <begin position="1"/>
        <end position="21"/>
    </location>
</feature>
<evidence type="ECO:0000313" key="3">
    <source>
        <dbReference type="EMBL" id="EOA52181.1"/>
    </source>
</evidence>
<dbReference type="EMBL" id="AQHY01000041">
    <property type="protein sequence ID" value="EOA52181.1"/>
    <property type="molecule type" value="Genomic_DNA"/>
</dbReference>
<proteinExistence type="predicted"/>
<feature type="coiled-coil region" evidence="1">
    <location>
        <begin position="37"/>
        <end position="102"/>
    </location>
</feature>
<dbReference type="eggNOG" id="ENOG50315TH">
    <property type="taxonomic scope" value="Bacteria"/>
</dbReference>
<dbReference type="PATRIC" id="fig|1121098.3.peg.4017"/>
<dbReference type="STRING" id="1121098.HMPREF1534_03932"/>
<organism evidence="3 4">
    <name type="scientific">Phocaeicola massiliensis B84634 = Timone 84634 = DSM 17679 = JCM 13223</name>
    <dbReference type="NCBI Taxonomy" id="1121098"/>
    <lineage>
        <taxon>Bacteria</taxon>
        <taxon>Pseudomonadati</taxon>
        <taxon>Bacteroidota</taxon>
        <taxon>Bacteroidia</taxon>
        <taxon>Bacteroidales</taxon>
        <taxon>Bacteroidaceae</taxon>
        <taxon>Phocaeicola</taxon>
    </lineage>
</organism>
<name>U6R921_9BACT</name>
<comment type="caution">
    <text evidence="3">The sequence shown here is derived from an EMBL/GenBank/DDBJ whole genome shotgun (WGS) entry which is preliminary data.</text>
</comment>
<dbReference type="Proteomes" id="UP000017831">
    <property type="component" value="Unassembled WGS sequence"/>
</dbReference>